<evidence type="ECO:0000256" key="1">
    <source>
        <dbReference type="SAM" id="MobiDB-lite"/>
    </source>
</evidence>
<sequence>MGLPLLVSQWAAAPCGLAAGIAYAYRWPRMLAAAPARDFGRGRPPPCSRPGRGWPALGAGRPYKGPSRGQPPLQRA</sequence>
<proteinExistence type="predicted"/>
<feature type="region of interest" description="Disordered" evidence="1">
    <location>
        <begin position="38"/>
        <end position="76"/>
    </location>
</feature>
<gene>
    <name evidence="2" type="ORF">B296_00055530</name>
</gene>
<evidence type="ECO:0000313" key="2">
    <source>
        <dbReference type="EMBL" id="RRT31463.1"/>
    </source>
</evidence>
<accession>A0A426WW08</accession>
<dbReference type="EMBL" id="AMZH03039445">
    <property type="protein sequence ID" value="RRT31463.1"/>
    <property type="molecule type" value="Genomic_DNA"/>
</dbReference>
<dbReference type="AlphaFoldDB" id="A0A426WW08"/>
<dbReference type="Proteomes" id="UP000287651">
    <property type="component" value="Unassembled WGS sequence"/>
</dbReference>
<comment type="caution">
    <text evidence="2">The sequence shown here is derived from an EMBL/GenBank/DDBJ whole genome shotgun (WGS) entry which is preliminary data.</text>
</comment>
<evidence type="ECO:0000313" key="3">
    <source>
        <dbReference type="Proteomes" id="UP000287651"/>
    </source>
</evidence>
<protein>
    <submittedName>
        <fullName evidence="2">Uncharacterized protein</fullName>
    </submittedName>
</protein>
<organism evidence="2 3">
    <name type="scientific">Ensete ventricosum</name>
    <name type="common">Abyssinian banana</name>
    <name type="synonym">Musa ensete</name>
    <dbReference type="NCBI Taxonomy" id="4639"/>
    <lineage>
        <taxon>Eukaryota</taxon>
        <taxon>Viridiplantae</taxon>
        <taxon>Streptophyta</taxon>
        <taxon>Embryophyta</taxon>
        <taxon>Tracheophyta</taxon>
        <taxon>Spermatophyta</taxon>
        <taxon>Magnoliopsida</taxon>
        <taxon>Liliopsida</taxon>
        <taxon>Zingiberales</taxon>
        <taxon>Musaceae</taxon>
        <taxon>Ensete</taxon>
    </lineage>
</organism>
<reference evidence="2 3" key="1">
    <citation type="journal article" date="2014" name="Agronomy (Basel)">
        <title>A Draft Genome Sequence for Ensete ventricosum, the Drought-Tolerant Tree Against Hunger.</title>
        <authorList>
            <person name="Harrison J."/>
            <person name="Moore K.A."/>
            <person name="Paszkiewicz K."/>
            <person name="Jones T."/>
            <person name="Grant M."/>
            <person name="Ambacheew D."/>
            <person name="Muzemil S."/>
            <person name="Studholme D.J."/>
        </authorList>
    </citation>
    <scope>NUCLEOTIDE SEQUENCE [LARGE SCALE GENOMIC DNA]</scope>
</reference>
<name>A0A426WW08_ENSVE</name>